<dbReference type="PROSITE" id="PS50125">
    <property type="entry name" value="GUANYLATE_CYCLASE_2"/>
    <property type="match status" value="1"/>
</dbReference>
<dbReference type="Gene3D" id="3.30.70.1230">
    <property type="entry name" value="Nucleotide cyclase"/>
    <property type="match status" value="1"/>
</dbReference>
<feature type="domain" description="Guanylate cyclase" evidence="2">
    <location>
        <begin position="404"/>
        <end position="532"/>
    </location>
</feature>
<keyword evidence="4" id="KW-1185">Reference proteome</keyword>
<evidence type="ECO:0000313" key="4">
    <source>
        <dbReference type="Proteomes" id="UP001055125"/>
    </source>
</evidence>
<protein>
    <recommendedName>
        <fullName evidence="2">Guanylate cyclase domain-containing protein</fullName>
    </recommendedName>
</protein>
<dbReference type="Pfam" id="PF05226">
    <property type="entry name" value="CHASE2"/>
    <property type="match status" value="1"/>
</dbReference>
<evidence type="ECO:0000256" key="1">
    <source>
        <dbReference type="SAM" id="Phobius"/>
    </source>
</evidence>
<dbReference type="InterPro" id="IPR001054">
    <property type="entry name" value="A/G_cyclase"/>
</dbReference>
<accession>A0ABQ4S2G1</accession>
<evidence type="ECO:0000313" key="3">
    <source>
        <dbReference type="EMBL" id="GJD96664.1"/>
    </source>
</evidence>
<dbReference type="SMART" id="SM00044">
    <property type="entry name" value="CYCc"/>
    <property type="match status" value="1"/>
</dbReference>
<dbReference type="EMBL" id="BPQP01000066">
    <property type="protein sequence ID" value="GJD96664.1"/>
    <property type="molecule type" value="Genomic_DNA"/>
</dbReference>
<dbReference type="InterPro" id="IPR007890">
    <property type="entry name" value="CHASE2"/>
</dbReference>
<dbReference type="SMART" id="SM01080">
    <property type="entry name" value="CHASE2"/>
    <property type="match status" value="1"/>
</dbReference>
<reference evidence="3" key="1">
    <citation type="journal article" date="2021" name="Front. Microbiol.">
        <title>Comprehensive Comparative Genomics and Phenotyping of Methylobacterium Species.</title>
        <authorList>
            <person name="Alessa O."/>
            <person name="Ogura Y."/>
            <person name="Fujitani Y."/>
            <person name="Takami H."/>
            <person name="Hayashi T."/>
            <person name="Sahin N."/>
            <person name="Tani A."/>
        </authorList>
    </citation>
    <scope>NUCLEOTIDE SEQUENCE</scope>
    <source>
        <strain evidence="3">DSM 19015</strain>
    </source>
</reference>
<dbReference type="PANTHER" id="PTHR43081:SF20">
    <property type="entry name" value="TWO-COMPONENT RESPONSE REGULATOR"/>
    <property type="match status" value="1"/>
</dbReference>
<keyword evidence="1" id="KW-1133">Transmembrane helix</keyword>
<name>A0ABQ4S2G1_9HYPH</name>
<organism evidence="3 4">
    <name type="scientific">Methylobacterium iners</name>
    <dbReference type="NCBI Taxonomy" id="418707"/>
    <lineage>
        <taxon>Bacteria</taxon>
        <taxon>Pseudomonadati</taxon>
        <taxon>Pseudomonadota</taxon>
        <taxon>Alphaproteobacteria</taxon>
        <taxon>Hyphomicrobiales</taxon>
        <taxon>Methylobacteriaceae</taxon>
        <taxon>Methylobacterium</taxon>
    </lineage>
</organism>
<dbReference type="SUPFAM" id="SSF55073">
    <property type="entry name" value="Nucleotide cyclase"/>
    <property type="match status" value="1"/>
</dbReference>
<gene>
    <name evidence="3" type="ORF">OCOJLMKI_3887</name>
</gene>
<dbReference type="Pfam" id="PF00211">
    <property type="entry name" value="Guanylate_cyc"/>
    <property type="match status" value="1"/>
</dbReference>
<dbReference type="InterPro" id="IPR029787">
    <property type="entry name" value="Nucleotide_cyclase"/>
</dbReference>
<feature type="transmembrane region" description="Helical" evidence="1">
    <location>
        <begin position="316"/>
        <end position="334"/>
    </location>
</feature>
<dbReference type="Proteomes" id="UP001055125">
    <property type="component" value="Unassembled WGS sequence"/>
</dbReference>
<sequence>MTLPHLSGGASPLDRIEAPLADLRFLLAGPRPAPEDVVVVAIDDATVASAGTYPLPRQVVAKLIRKLMAAQPRAIAIDILFLDASEPEADRELAEALASGPSVIAMAATFARAGPEQRASSGPFADLPVADRLSRPIAALAQATRLGLVNVATDHGGTPRHLPLLTAADGALQFSLSLVAARFGRDLAWERYFIRIGEVETPLDLGASLALRFYGPQGSIHTVSADAVVNGTFEDKIKDRIVVVGATAFGSGDTMPTPFDPLLPGVEVLATGIAHLVRGDALTRNTTIRQIDVAVAMILPLVVILLLSIDRIGLGIAGLLLAGAVCLNAVLFAYGLWFALALPFAAFAPPVALTFSSRIWLDRVLGLRLERARDALLRFHPPLIADRLAHDPDYLATPREQRAAVLFVDLSGFTGLGEQLGPARTQALLKEMHAGVEAVASAHDGSVTSFMGDGAMVLFGLPEPRPDDGHRALQAAIALSAALETWLTSRGLNIGLRIGAHAGQVVVSRLGGAHNQHITATGDTVNVASRLLEVAKTEGVRAVLSADLLSGLPASLNDVPLGPVIRIGIRGRKQGLDIRCLR</sequence>
<reference evidence="3" key="2">
    <citation type="submission" date="2021-08" db="EMBL/GenBank/DDBJ databases">
        <authorList>
            <person name="Tani A."/>
            <person name="Ola A."/>
            <person name="Ogura Y."/>
            <person name="Katsura K."/>
            <person name="Hayashi T."/>
        </authorList>
    </citation>
    <scope>NUCLEOTIDE SEQUENCE</scope>
    <source>
        <strain evidence="3">DSM 19015</strain>
    </source>
</reference>
<feature type="transmembrane region" description="Helical" evidence="1">
    <location>
        <begin position="291"/>
        <end position="309"/>
    </location>
</feature>
<dbReference type="InterPro" id="IPR050697">
    <property type="entry name" value="Adenylyl/Guanylyl_Cyclase_3/4"/>
</dbReference>
<dbReference type="PANTHER" id="PTHR43081">
    <property type="entry name" value="ADENYLATE CYCLASE, TERMINAL-DIFFERENTIATION SPECIFIC-RELATED"/>
    <property type="match status" value="1"/>
</dbReference>
<dbReference type="CDD" id="cd07302">
    <property type="entry name" value="CHD"/>
    <property type="match status" value="1"/>
</dbReference>
<evidence type="ECO:0000259" key="2">
    <source>
        <dbReference type="PROSITE" id="PS50125"/>
    </source>
</evidence>
<proteinExistence type="predicted"/>
<keyword evidence="1" id="KW-0812">Transmembrane</keyword>
<comment type="caution">
    <text evidence="3">The sequence shown here is derived from an EMBL/GenBank/DDBJ whole genome shotgun (WGS) entry which is preliminary data.</text>
</comment>
<keyword evidence="1" id="KW-0472">Membrane</keyword>